<organism evidence="1 2">
    <name type="scientific">Melia azedarach</name>
    <name type="common">Chinaberry tree</name>
    <dbReference type="NCBI Taxonomy" id="155640"/>
    <lineage>
        <taxon>Eukaryota</taxon>
        <taxon>Viridiplantae</taxon>
        <taxon>Streptophyta</taxon>
        <taxon>Embryophyta</taxon>
        <taxon>Tracheophyta</taxon>
        <taxon>Spermatophyta</taxon>
        <taxon>Magnoliopsida</taxon>
        <taxon>eudicotyledons</taxon>
        <taxon>Gunneridae</taxon>
        <taxon>Pentapetalae</taxon>
        <taxon>rosids</taxon>
        <taxon>malvids</taxon>
        <taxon>Sapindales</taxon>
        <taxon>Meliaceae</taxon>
        <taxon>Melia</taxon>
    </lineage>
</organism>
<protein>
    <submittedName>
        <fullName evidence="1">Bifunctional inhibitor/plant lipid transfer protein/seed storage helical domain containing protein</fullName>
    </submittedName>
</protein>
<comment type="caution">
    <text evidence="1">The sequence shown here is derived from an EMBL/GenBank/DDBJ whole genome shotgun (WGS) entry which is preliminary data.</text>
</comment>
<accession>A0ACC1YGJ9</accession>
<keyword evidence="2" id="KW-1185">Reference proteome</keyword>
<dbReference type="Proteomes" id="UP001164539">
    <property type="component" value="Chromosome 3"/>
</dbReference>
<reference evidence="1 2" key="1">
    <citation type="journal article" date="2023" name="Science">
        <title>Complex scaffold remodeling in plant triterpene biosynthesis.</title>
        <authorList>
            <person name="De La Pena R."/>
            <person name="Hodgson H."/>
            <person name="Liu J.C."/>
            <person name="Stephenson M.J."/>
            <person name="Martin A.C."/>
            <person name="Owen C."/>
            <person name="Harkess A."/>
            <person name="Leebens-Mack J."/>
            <person name="Jimenez L.E."/>
            <person name="Osbourn A."/>
            <person name="Sattely E.S."/>
        </authorList>
    </citation>
    <scope>NUCLEOTIDE SEQUENCE [LARGE SCALE GENOMIC DNA]</scope>
    <source>
        <strain evidence="2">cv. JPN11</strain>
        <tissue evidence="1">Leaf</tissue>
    </source>
</reference>
<name>A0ACC1YGJ9_MELAZ</name>
<proteinExistence type="predicted"/>
<evidence type="ECO:0000313" key="1">
    <source>
        <dbReference type="EMBL" id="KAJ4722499.1"/>
    </source>
</evidence>
<dbReference type="EMBL" id="CM051396">
    <property type="protein sequence ID" value="KAJ4722499.1"/>
    <property type="molecule type" value="Genomic_DNA"/>
</dbReference>
<gene>
    <name evidence="1" type="ORF">OWV82_005989</name>
</gene>
<sequence>MIILLLLLTTSSQPSPPPPPPSGCATELVAFSPCLPYVSLPPNNLTDTVMPECCNVVSSAFQSGDGDCLCYLLRQPLIFGFPLNETRVLSLSSVCNANGSVELICSSGSPALPPLRSPTGSEISKPSNSGPSMSMPPRSTSNSPPTLSWSAVNGARSPKGPRSAVQPATGSSSATQIFNSNWLLPGILLFLLVTTHMWGY</sequence>
<evidence type="ECO:0000313" key="2">
    <source>
        <dbReference type="Proteomes" id="UP001164539"/>
    </source>
</evidence>